<dbReference type="Gene3D" id="3.40.50.2000">
    <property type="entry name" value="Glycogen Phosphorylase B"/>
    <property type="match status" value="2"/>
</dbReference>
<reference evidence="1 2" key="1">
    <citation type="submission" date="2018-11" db="EMBL/GenBank/DDBJ databases">
        <title>Genomic Encyclopedia of Type Strains, Phase IV (KMG-IV): sequencing the most valuable type-strain genomes for metagenomic binning, comparative biology and taxonomic classification.</title>
        <authorList>
            <person name="Goeker M."/>
        </authorList>
    </citation>
    <scope>NUCLEOTIDE SEQUENCE [LARGE SCALE GENOMIC DNA]</scope>
    <source>
        <strain evidence="1 2">DSM 5900</strain>
    </source>
</reference>
<dbReference type="PANTHER" id="PTHR48050:SF13">
    <property type="entry name" value="STEROL 3-BETA-GLUCOSYLTRANSFERASE UGT80A2"/>
    <property type="match status" value="1"/>
</dbReference>
<name>A0A3N1KP89_9PROT</name>
<sequence>MRTVLFTAELGYGFGHVSRLIAVADALEPHGYRPVFAVGDVCETFPILGHRPWPVMQAPVSRALPHLALNDARFKVGRFSDILYFVGYGNPDLLTPLVRAWDQVFLAVKPDLIVCDFSPTVTLAARGSIPIVAIGDGFSQPPSAPAEFPTLREDAQSQTSQQAILDVVRQVQKARGRPEPEHLPSIVAGDREFVCILPEFDPYVRAVPARTVGPLRALPAMLPPPPDAKHVFCYLSGSFEKLNDIGQGLAQAGATGQAYIRNASRRTIEAFQSVGIEVLSEVLPSAAFREAVGRARCVIHHGGVGTSQDMLALGRPQILAPTSFEQQLTSDVLFRFRVGGRLRQGISADGVATALRSAFGDQDLVGRAQRAAAMIASRDAQPAMPQIVEACKILAGGASA</sequence>
<dbReference type="SUPFAM" id="SSF53756">
    <property type="entry name" value="UDP-Glycosyltransferase/glycogen phosphorylase"/>
    <property type="match status" value="1"/>
</dbReference>
<accession>A0A3N1KP89</accession>
<protein>
    <submittedName>
        <fullName evidence="1">UDP:flavonoid glycosyltransferase YjiC (YdhE family)</fullName>
    </submittedName>
</protein>
<dbReference type="EMBL" id="RJKX01000019">
    <property type="protein sequence ID" value="ROP81092.1"/>
    <property type="molecule type" value="Genomic_DNA"/>
</dbReference>
<organism evidence="1 2">
    <name type="scientific">Stella humosa</name>
    <dbReference type="NCBI Taxonomy" id="94"/>
    <lineage>
        <taxon>Bacteria</taxon>
        <taxon>Pseudomonadati</taxon>
        <taxon>Pseudomonadota</taxon>
        <taxon>Alphaproteobacteria</taxon>
        <taxon>Rhodospirillales</taxon>
        <taxon>Stellaceae</taxon>
        <taxon>Stella</taxon>
    </lineage>
</organism>
<dbReference type="RefSeq" id="WP_123695607.1">
    <property type="nucleotide sequence ID" value="NZ_AP019700.1"/>
</dbReference>
<dbReference type="PANTHER" id="PTHR48050">
    <property type="entry name" value="STEROL 3-BETA-GLUCOSYLTRANSFERASE"/>
    <property type="match status" value="1"/>
</dbReference>
<evidence type="ECO:0000313" key="2">
    <source>
        <dbReference type="Proteomes" id="UP000278222"/>
    </source>
</evidence>
<comment type="caution">
    <text evidence="1">The sequence shown here is derived from an EMBL/GenBank/DDBJ whole genome shotgun (WGS) entry which is preliminary data.</text>
</comment>
<dbReference type="Proteomes" id="UP000278222">
    <property type="component" value="Unassembled WGS sequence"/>
</dbReference>
<keyword evidence="2" id="KW-1185">Reference proteome</keyword>
<gene>
    <name evidence="1" type="ORF">EDC65_5427</name>
</gene>
<dbReference type="OrthoDB" id="271062at2"/>
<evidence type="ECO:0000313" key="1">
    <source>
        <dbReference type="EMBL" id="ROP81092.1"/>
    </source>
</evidence>
<dbReference type="AlphaFoldDB" id="A0A3N1KP89"/>
<proteinExistence type="predicted"/>
<dbReference type="InterPro" id="IPR050426">
    <property type="entry name" value="Glycosyltransferase_28"/>
</dbReference>
<keyword evidence="1" id="KW-0808">Transferase</keyword>
<dbReference type="GO" id="GO:0016740">
    <property type="term" value="F:transferase activity"/>
    <property type="evidence" value="ECO:0007669"/>
    <property type="project" value="UniProtKB-KW"/>
</dbReference>